<reference evidence="2" key="1">
    <citation type="submission" date="2016-10" db="EMBL/GenBank/DDBJ databases">
        <authorList>
            <person name="Varghese N."/>
            <person name="Submissions S."/>
        </authorList>
    </citation>
    <scope>NUCLEOTIDE SEQUENCE [LARGE SCALE GENOMIC DNA]</scope>
    <source>
        <strain evidence="2">CGMCC 1.10218</strain>
    </source>
</reference>
<proteinExistence type="predicted"/>
<evidence type="ECO:0000313" key="1">
    <source>
        <dbReference type="EMBL" id="SEJ58129.1"/>
    </source>
</evidence>
<accession>A0A1H6ZXC7</accession>
<protein>
    <recommendedName>
        <fullName evidence="3">Adhesin</fullName>
    </recommendedName>
</protein>
<dbReference type="RefSeq" id="WP_092264842.1">
    <property type="nucleotide sequence ID" value="NZ_FNZA01000011.1"/>
</dbReference>
<evidence type="ECO:0000313" key="2">
    <source>
        <dbReference type="Proteomes" id="UP000199223"/>
    </source>
</evidence>
<dbReference type="Proteomes" id="UP000199223">
    <property type="component" value="Unassembled WGS sequence"/>
</dbReference>
<name>A0A1H6ZXC7_9DEIO</name>
<dbReference type="OrthoDB" id="61921at2"/>
<dbReference type="AlphaFoldDB" id="A0A1H6ZXC7"/>
<evidence type="ECO:0008006" key="3">
    <source>
        <dbReference type="Google" id="ProtNLM"/>
    </source>
</evidence>
<dbReference type="STRING" id="856736.SAMN04488058_11131"/>
<keyword evidence="2" id="KW-1185">Reference proteome</keyword>
<dbReference type="EMBL" id="FNZA01000011">
    <property type="protein sequence ID" value="SEJ58129.1"/>
    <property type="molecule type" value="Genomic_DNA"/>
</dbReference>
<organism evidence="1 2">
    <name type="scientific">Deinococcus reticulitermitis</name>
    <dbReference type="NCBI Taxonomy" id="856736"/>
    <lineage>
        <taxon>Bacteria</taxon>
        <taxon>Thermotogati</taxon>
        <taxon>Deinococcota</taxon>
        <taxon>Deinococci</taxon>
        <taxon>Deinococcales</taxon>
        <taxon>Deinococcaceae</taxon>
        <taxon>Deinococcus</taxon>
    </lineage>
</organism>
<sequence>MNERHGAGEFRAQVERLVAAGKLTAEAAAELLSGMEDPAPESAEGGQEVADVPPDLRLDVRGFSLQVVVDPEVRAPQLHVSEEGRARLRPTPQGWEVTEAAGSHPYGGPNVRAILTLPFSPRHVQAKLHGGQIALPVLGGELLAEVHGGTLRAHSAQSLQASVRGGNVTVEEVAGQTDLNVQGGNLSVAGATGLSASVRGGNLDWAGTLTAGDHRAEVQGGNLRLRLHPGSSVRVDAALTAGLFSADFPTHKSGAFMHTQHQGQLGGGDARLSCQVTGGLVRVVTQ</sequence>
<gene>
    <name evidence="1" type="ORF">SAMN04488058_11131</name>
</gene>